<organism evidence="1 2">
    <name type="scientific">Spironucleus salmonicida</name>
    <dbReference type="NCBI Taxonomy" id="348837"/>
    <lineage>
        <taxon>Eukaryota</taxon>
        <taxon>Metamonada</taxon>
        <taxon>Diplomonadida</taxon>
        <taxon>Hexamitidae</taxon>
        <taxon>Hexamitinae</taxon>
        <taxon>Spironucleus</taxon>
    </lineage>
</organism>
<gene>
    <name evidence="1" type="ORF">SS50377_24259</name>
</gene>
<reference evidence="1 2" key="1">
    <citation type="journal article" date="2014" name="PLoS Genet.">
        <title>The Genome of Spironucleus salmonicida Highlights a Fish Pathogen Adapted to Fluctuating Environments.</title>
        <authorList>
            <person name="Xu F."/>
            <person name="Jerlstrom-Hultqvist J."/>
            <person name="Einarsson E."/>
            <person name="Astvaldsson A."/>
            <person name="Svard S.G."/>
            <person name="Andersson J.O."/>
        </authorList>
    </citation>
    <scope>NUCLEOTIDE SEQUENCE [LARGE SCALE GENOMIC DNA]</scope>
    <source>
        <strain evidence="1 2">ATCC 50377</strain>
    </source>
</reference>
<dbReference type="Proteomes" id="UP000018208">
    <property type="component" value="Unassembled WGS sequence"/>
</dbReference>
<sequence>MLGLNDAGARCVPQLLRQIRLASPAHDPVVHRNFLRQQARPLPTSSLRVRITCQKTAAKKLLARVADLAERSHQIDLKVKRMIQRLDFLVGINEL</sequence>
<evidence type="ECO:0000313" key="1">
    <source>
        <dbReference type="EMBL" id="KAH0574305.1"/>
    </source>
</evidence>
<dbReference type="AlphaFoldDB" id="A0A9P8LU76"/>
<proteinExistence type="predicted"/>
<accession>A0A9P8LU76</accession>
<dbReference type="KEGG" id="ssao:94298282"/>
<dbReference type="EMBL" id="AUWU02000004">
    <property type="protein sequence ID" value="KAH0574305.1"/>
    <property type="molecule type" value="Genomic_DNA"/>
</dbReference>
<comment type="caution">
    <text evidence="1">The sequence shown here is derived from an EMBL/GenBank/DDBJ whole genome shotgun (WGS) entry which is preliminary data.</text>
</comment>
<dbReference type="RefSeq" id="XP_067765078.1">
    <property type="nucleotide sequence ID" value="XM_067908104.1"/>
</dbReference>
<keyword evidence="2" id="KW-1185">Reference proteome</keyword>
<protein>
    <submittedName>
        <fullName evidence="1">Uncharacterized protein</fullName>
    </submittedName>
</protein>
<evidence type="ECO:0000313" key="2">
    <source>
        <dbReference type="Proteomes" id="UP000018208"/>
    </source>
</evidence>
<name>A0A9P8LU76_9EUKA</name>
<dbReference type="GeneID" id="94298282"/>